<feature type="domain" description="AFP-like" evidence="1">
    <location>
        <begin position="292"/>
        <end position="350"/>
    </location>
</feature>
<dbReference type="CDD" id="cd11615">
    <property type="entry name" value="SAF_NeuB_like"/>
    <property type="match status" value="1"/>
</dbReference>
<dbReference type="InterPro" id="IPR006190">
    <property type="entry name" value="SAF_AFP_Neu5Ac"/>
</dbReference>
<dbReference type="Gene3D" id="3.20.20.70">
    <property type="entry name" value="Aldolase class I"/>
    <property type="match status" value="1"/>
</dbReference>
<dbReference type="SMART" id="SM00858">
    <property type="entry name" value="SAF"/>
    <property type="match status" value="1"/>
</dbReference>
<dbReference type="PROSITE" id="PS50844">
    <property type="entry name" value="AFP_LIKE"/>
    <property type="match status" value="1"/>
</dbReference>
<name>A0ABD5QKY0_9EURY</name>
<evidence type="ECO:0000313" key="3">
    <source>
        <dbReference type="Proteomes" id="UP001595925"/>
    </source>
</evidence>
<gene>
    <name evidence="2" type="ORF">ACFPFO_18330</name>
</gene>
<dbReference type="SUPFAM" id="SSF51658">
    <property type="entry name" value="Xylose isomerase-like"/>
    <property type="match status" value="1"/>
</dbReference>
<dbReference type="Proteomes" id="UP001595925">
    <property type="component" value="Unassembled WGS sequence"/>
</dbReference>
<dbReference type="SUPFAM" id="SSF51569">
    <property type="entry name" value="Aldolase"/>
    <property type="match status" value="1"/>
</dbReference>
<keyword evidence="3" id="KW-1185">Reference proteome</keyword>
<protein>
    <submittedName>
        <fullName evidence="2">N-acetylneuraminate synthase family protein</fullName>
    </submittedName>
</protein>
<dbReference type="InterPro" id="IPR013022">
    <property type="entry name" value="Xyl_isomerase-like_TIM-brl"/>
</dbReference>
<reference evidence="2 3" key="1">
    <citation type="journal article" date="2019" name="Int. J. Syst. Evol. Microbiol.">
        <title>The Global Catalogue of Microorganisms (GCM) 10K type strain sequencing project: providing services to taxonomists for standard genome sequencing and annotation.</title>
        <authorList>
            <consortium name="The Broad Institute Genomics Platform"/>
            <consortium name="The Broad Institute Genome Sequencing Center for Infectious Disease"/>
            <person name="Wu L."/>
            <person name="Ma J."/>
        </authorList>
    </citation>
    <scope>NUCLEOTIDE SEQUENCE [LARGE SCALE GENOMIC DNA]</scope>
    <source>
        <strain evidence="2 3">CGMCC 1.15824</strain>
    </source>
</reference>
<dbReference type="SUPFAM" id="SSF51269">
    <property type="entry name" value="AFP III-like domain"/>
    <property type="match status" value="1"/>
</dbReference>
<dbReference type="InterPro" id="IPR057736">
    <property type="entry name" value="SAF_PseI/NeuA/NeuB"/>
</dbReference>
<evidence type="ECO:0000259" key="1">
    <source>
        <dbReference type="PROSITE" id="PS50844"/>
    </source>
</evidence>
<dbReference type="PANTHER" id="PTHR42966:SF3">
    <property type="entry name" value="BLR5971 PROTEIN"/>
    <property type="match status" value="1"/>
</dbReference>
<dbReference type="InterPro" id="IPR036237">
    <property type="entry name" value="Xyl_isomerase-like_sf"/>
</dbReference>
<dbReference type="InterPro" id="IPR013132">
    <property type="entry name" value="PseI/NeuA/B-like_N"/>
</dbReference>
<dbReference type="Pfam" id="PF08666">
    <property type="entry name" value="SAF"/>
    <property type="match status" value="1"/>
</dbReference>
<accession>A0ABD5QKY0</accession>
<dbReference type="InterPro" id="IPR051690">
    <property type="entry name" value="PseI-like"/>
</dbReference>
<proteinExistence type="predicted"/>
<dbReference type="InterPro" id="IPR036732">
    <property type="entry name" value="AFP_Neu5c_C_sf"/>
</dbReference>
<dbReference type="Gene3D" id="3.90.1210.10">
    <property type="entry name" value="Antifreeze-like/N-acetylneuraminic acid synthase C-terminal domain"/>
    <property type="match status" value="1"/>
</dbReference>
<organism evidence="2 3">
    <name type="scientific">Saliphagus infecundisoli</name>
    <dbReference type="NCBI Taxonomy" id="1849069"/>
    <lineage>
        <taxon>Archaea</taxon>
        <taxon>Methanobacteriati</taxon>
        <taxon>Methanobacteriota</taxon>
        <taxon>Stenosarchaea group</taxon>
        <taxon>Halobacteria</taxon>
        <taxon>Halobacteriales</taxon>
        <taxon>Natrialbaceae</taxon>
        <taxon>Saliphagus</taxon>
    </lineage>
</organism>
<comment type="caution">
    <text evidence="2">The sequence shown here is derived from an EMBL/GenBank/DDBJ whole genome shotgun (WGS) entry which is preliminary data.</text>
</comment>
<dbReference type="PANTHER" id="PTHR42966">
    <property type="entry name" value="N-ACETYLNEURAMINATE SYNTHASE"/>
    <property type="match status" value="1"/>
</dbReference>
<sequence>MSDSTLAVGDRSIGGDHPAYVIAEAGINHNGSLQLAKKLVDIANEAGADAVKFQKRRLEETYREEVVTNPARSEMGVEYTVSNLKRVSLSDAEFRELADYTRESGIEFLCSPWDDSSVDFLEDLDLPAYKIGSPDMTNFLLLERLVETGKPLLVSTGMAEEGEIERTVEFLADRGAAFGLLHCRSTYPAPYHNLNLAFMEELDERYDIPVGYSGHERGIAVSGAAVAMGADVLERHFTVSRDMEGPDHAASLEAPGLEKLVRDVRNIEESQGTPKRYLTRGEYNNRVSLGKSLVAAREIPAGREITRADLTAKSPAKGVSPQELETVVGAEARRTIGADETIQWEDVDEGIAEEYDTDLENWGIVVRFSDIADHDWGDPDVFEFRVNGSGLDEAFSVGDYEKGLGIHAPEQVGHDLVDPSARTEATRQEAVDVLQRVIDKTREEIAPHFPTERPPIVVHPGGITTDHMDLESVPAMNEALERSLSELDESGVEVLMENMPPLPWIYGGQRYHNNFMAAEEIAEFCERTGRRICYDTSHAKLWCNYAGEDLYEHARTLRPYTAYLHVADAAGVDGEGLQIGEGEIDFERLLPLYDDFEGPIITEIWRGHEKRGAGFKQAAERLAELRDRV</sequence>
<dbReference type="RefSeq" id="WP_224829324.1">
    <property type="nucleotide sequence ID" value="NZ_JAIVEF010000019.1"/>
</dbReference>
<dbReference type="InterPro" id="IPR013785">
    <property type="entry name" value="Aldolase_TIM"/>
</dbReference>
<evidence type="ECO:0000313" key="2">
    <source>
        <dbReference type="EMBL" id="MFC4989677.1"/>
    </source>
</evidence>
<dbReference type="Gene3D" id="3.20.20.150">
    <property type="entry name" value="Divalent-metal-dependent TIM barrel enzymes"/>
    <property type="match status" value="1"/>
</dbReference>
<dbReference type="InterPro" id="IPR013974">
    <property type="entry name" value="SAF"/>
</dbReference>
<dbReference type="Pfam" id="PF03102">
    <property type="entry name" value="NeuB"/>
    <property type="match status" value="1"/>
</dbReference>
<dbReference type="EMBL" id="JBHSJG010000053">
    <property type="protein sequence ID" value="MFC4989677.1"/>
    <property type="molecule type" value="Genomic_DNA"/>
</dbReference>
<dbReference type="AlphaFoldDB" id="A0ABD5QKY0"/>
<dbReference type="Pfam" id="PF01261">
    <property type="entry name" value="AP_endonuc_2"/>
    <property type="match status" value="1"/>
</dbReference>